<accession>A0A7C1T1K2</accession>
<dbReference type="CDD" id="cd00093">
    <property type="entry name" value="HTH_XRE"/>
    <property type="match status" value="1"/>
</dbReference>
<evidence type="ECO:0000256" key="3">
    <source>
        <dbReference type="ARBA" id="ARBA00023163"/>
    </source>
</evidence>
<protein>
    <recommendedName>
        <fullName evidence="4">Putative HTH-type transcriptional regulatory protein ENM88_00720</fullName>
    </recommendedName>
</protein>
<dbReference type="EMBL" id="DRZM01000025">
    <property type="protein sequence ID" value="HHP04255.1"/>
    <property type="molecule type" value="Genomic_DNA"/>
</dbReference>
<dbReference type="AlphaFoldDB" id="A0A7C1T1K2"/>
<gene>
    <name evidence="7" type="ORF">ENM88_00720</name>
    <name evidence="6" type="ORF">ENP77_04020</name>
</gene>
<evidence type="ECO:0000313" key="7">
    <source>
        <dbReference type="EMBL" id="HHP04255.1"/>
    </source>
</evidence>
<dbReference type="InterPro" id="IPR020886">
    <property type="entry name" value="MTH_967-like"/>
</dbReference>
<keyword evidence="2 4" id="KW-0238">DNA-binding</keyword>
<sequence>MSSVKRIELRPRKYCADEVILHSEAGIILSKSVEDAAHLPRSIGGELRTMSDFLEATPLITAESMQGGELEEGVVYSKHGIAVISKKTFERLISGESREPLVYAHKGGVYVKVRGEVLRKLREERRLSRGELADKLGVTPRMVANYEENVCDVTLEVAVRLESLLGDEVFEKLSLKAISRMFAGKFPPGETSPRDDYLRVLLSSLEKHGFKSYAFSRAPIDAGLKGCSERSRAAIKKHGKETEPRELELAAMVSDETGTKLIVITETKEDLSVADEYLAIPRGEVSDVSRKILSYIRGSG</sequence>
<dbReference type="EMBL" id="DSKP01000142">
    <property type="protein sequence ID" value="HEB48940.1"/>
    <property type="molecule type" value="Genomic_DNA"/>
</dbReference>
<dbReference type="SUPFAM" id="SSF47413">
    <property type="entry name" value="lambda repressor-like DNA-binding domains"/>
    <property type="match status" value="1"/>
</dbReference>
<organism evidence="6">
    <name type="scientific">Thermofilum pendens</name>
    <dbReference type="NCBI Taxonomy" id="2269"/>
    <lineage>
        <taxon>Archaea</taxon>
        <taxon>Thermoproteota</taxon>
        <taxon>Thermoprotei</taxon>
        <taxon>Thermofilales</taxon>
        <taxon>Thermofilaceae</taxon>
        <taxon>Thermofilum</taxon>
    </lineage>
</organism>
<dbReference type="Gene3D" id="1.10.260.40">
    <property type="entry name" value="lambda repressor-like DNA-binding domains"/>
    <property type="match status" value="1"/>
</dbReference>
<name>A0A7C1T1K2_THEPE</name>
<evidence type="ECO:0000256" key="2">
    <source>
        <dbReference type="ARBA" id="ARBA00023125"/>
    </source>
</evidence>
<keyword evidence="3 4" id="KW-0804">Transcription</keyword>
<feature type="domain" description="HTH cro/C1-type" evidence="5">
    <location>
        <begin position="118"/>
        <end position="166"/>
    </location>
</feature>
<dbReference type="Pfam" id="PF01381">
    <property type="entry name" value="HTH_3"/>
    <property type="match status" value="1"/>
</dbReference>
<comment type="caution">
    <text evidence="6">The sequence shown here is derived from an EMBL/GenBank/DDBJ whole genome shotgun (WGS) entry which is preliminary data.</text>
</comment>
<dbReference type="Pfam" id="PF26553">
    <property type="entry name" value="PDDEXK_19"/>
    <property type="match status" value="1"/>
</dbReference>
<reference evidence="6" key="1">
    <citation type="journal article" date="2020" name="mSystems">
        <title>Genome- and Community-Level Interaction Insights into Carbon Utilization and Element Cycling Functions of Hydrothermarchaeota in Hydrothermal Sediment.</title>
        <authorList>
            <person name="Zhou Z."/>
            <person name="Liu Y."/>
            <person name="Xu W."/>
            <person name="Pan J."/>
            <person name="Luo Z.H."/>
            <person name="Li M."/>
        </authorList>
    </citation>
    <scope>NUCLEOTIDE SEQUENCE [LARGE SCALE GENOMIC DNA]</scope>
    <source>
        <strain evidence="7">SpSt-1125</strain>
        <strain evidence="6">SpSt-25</strain>
    </source>
</reference>
<dbReference type="GO" id="GO:0003700">
    <property type="term" value="F:DNA-binding transcription factor activity"/>
    <property type="evidence" value="ECO:0007669"/>
    <property type="project" value="UniProtKB-UniRule"/>
</dbReference>
<keyword evidence="1 4" id="KW-0805">Transcription regulation</keyword>
<evidence type="ECO:0000313" key="6">
    <source>
        <dbReference type="EMBL" id="HEB48940.1"/>
    </source>
</evidence>
<proteinExistence type="inferred from homology"/>
<evidence type="ECO:0000256" key="1">
    <source>
        <dbReference type="ARBA" id="ARBA00023015"/>
    </source>
</evidence>
<dbReference type="InterPro" id="IPR001387">
    <property type="entry name" value="Cro/C1-type_HTH"/>
</dbReference>
<dbReference type="HAMAP" id="MF_00584">
    <property type="entry name" value="HTH_type_cro_C1"/>
    <property type="match status" value="1"/>
</dbReference>
<evidence type="ECO:0000259" key="5">
    <source>
        <dbReference type="PROSITE" id="PS50943"/>
    </source>
</evidence>
<dbReference type="InterPro" id="IPR010982">
    <property type="entry name" value="Lambda_DNA-bd_dom_sf"/>
</dbReference>
<dbReference type="GO" id="GO:0003677">
    <property type="term" value="F:DNA binding"/>
    <property type="evidence" value="ECO:0007669"/>
    <property type="project" value="UniProtKB-KW"/>
</dbReference>
<dbReference type="PROSITE" id="PS50943">
    <property type="entry name" value="HTH_CROC1"/>
    <property type="match status" value="1"/>
</dbReference>
<dbReference type="SMART" id="SM00530">
    <property type="entry name" value="HTH_XRE"/>
    <property type="match status" value="1"/>
</dbReference>
<dbReference type="InterPro" id="IPR059051">
    <property type="entry name" value="MTH_967_PDDEXK"/>
</dbReference>
<evidence type="ECO:0000256" key="4">
    <source>
        <dbReference type="HAMAP-Rule" id="MF_00584"/>
    </source>
</evidence>